<accession>A0A6J5M0Y0</accession>
<dbReference type="EMBL" id="LR796374">
    <property type="protein sequence ID" value="CAB4140368.1"/>
    <property type="molecule type" value="Genomic_DNA"/>
</dbReference>
<name>A0A6J5M0Y0_9CAUD</name>
<evidence type="ECO:0000313" key="1">
    <source>
        <dbReference type="EMBL" id="CAB4140368.1"/>
    </source>
</evidence>
<sequence length="130" mass="14501">MIKYKLQKGTTSIDFPSLEAVAQFKQANPEWAGIEAVSYEELPQPEKPAVPVEVKTWRVQAVLAIMGFEQQALALIEELPEPNRTVALKAWNGGSTTERSSETVAYLQQRLNLTDEQVDNIFIQADALIV</sequence>
<proteinExistence type="predicted"/>
<protein>
    <submittedName>
        <fullName evidence="1">Uncharacterized protein</fullName>
    </submittedName>
</protein>
<gene>
    <name evidence="1" type="ORF">UFOVP402_25</name>
</gene>
<reference evidence="1" key="1">
    <citation type="submission" date="2020-04" db="EMBL/GenBank/DDBJ databases">
        <authorList>
            <person name="Chiriac C."/>
            <person name="Salcher M."/>
            <person name="Ghai R."/>
            <person name="Kavagutti S V."/>
        </authorList>
    </citation>
    <scope>NUCLEOTIDE SEQUENCE</scope>
</reference>
<organism evidence="1">
    <name type="scientific">uncultured Caudovirales phage</name>
    <dbReference type="NCBI Taxonomy" id="2100421"/>
    <lineage>
        <taxon>Viruses</taxon>
        <taxon>Duplodnaviria</taxon>
        <taxon>Heunggongvirae</taxon>
        <taxon>Uroviricota</taxon>
        <taxon>Caudoviricetes</taxon>
        <taxon>Peduoviridae</taxon>
        <taxon>Maltschvirus</taxon>
        <taxon>Maltschvirus maltsch</taxon>
    </lineage>
</organism>